<dbReference type="EMBL" id="CP042469">
    <property type="protein sequence ID" value="QOX61917.1"/>
    <property type="molecule type" value="Genomic_DNA"/>
</dbReference>
<evidence type="ECO:0000313" key="2">
    <source>
        <dbReference type="Proteomes" id="UP000594014"/>
    </source>
</evidence>
<reference evidence="1" key="1">
    <citation type="submission" date="2019-08" db="EMBL/GenBank/DDBJ databases">
        <title>Genome sequence of Clostridiales bacterium MT110.</title>
        <authorList>
            <person name="Cao J."/>
        </authorList>
    </citation>
    <scope>NUCLEOTIDE SEQUENCE</scope>
    <source>
        <strain evidence="1">MT110</strain>
    </source>
</reference>
<protein>
    <submittedName>
        <fullName evidence="1">2Fe-2S iron-sulfur cluster binding domain-containing protein</fullName>
    </submittedName>
</protein>
<gene>
    <name evidence="1" type="ORF">FRZ06_00370</name>
</gene>
<keyword evidence="2" id="KW-1185">Reference proteome</keyword>
<organism evidence="1 2">
    <name type="scientific">Anoxybacterium hadale</name>
    <dbReference type="NCBI Taxonomy" id="3408580"/>
    <lineage>
        <taxon>Bacteria</taxon>
        <taxon>Bacillati</taxon>
        <taxon>Bacillota</taxon>
        <taxon>Clostridia</taxon>
        <taxon>Peptostreptococcales</taxon>
        <taxon>Anaerovoracaceae</taxon>
        <taxon>Anoxybacterium</taxon>
    </lineage>
</organism>
<accession>A0ACD1A6B3</accession>
<evidence type="ECO:0000313" key="1">
    <source>
        <dbReference type="EMBL" id="QOX61917.1"/>
    </source>
</evidence>
<name>A0ACD1A6B3_9FIRM</name>
<proteinExistence type="predicted"/>
<dbReference type="Proteomes" id="UP000594014">
    <property type="component" value="Chromosome"/>
</dbReference>
<sequence>MTQITITIDGRKVAAEAGETILEASLRQGIYIPNLCHHPDLKPMGACRLCLVEIEGRKSLVASCSTEAEDGMVIRTKTERAERLRRLSMELILTEHPEDCSTCWRYGSCPMQSLLQFLSMSTGRMRNHHLNYKKDTGNPLFIRDMSRCIKCGRCVRMCKEIRGSKALDFIKCDNGELEVKNVWSQTELDQCKYCTACVEVCPTGALRDKEETFKFPEQYKQKKYASCRWGCPAQTDVPRYVRYVKEGKYEEALRVIREKLPIPRILGYLCEHPCEDSCRRGSISQGDQIAIRELKRLAVEESGDSWKADSKIRKETGLRVAVVGAGPGGLTAAYYLRHQGHQVTIFEMLPEAGGMVRYGVPEYRIPREVVRKEVEDIQSFEIDIKTNTKISSIQELKNQGYDAVLLAVGTHQGVKLPLKGSELQGVLVNLEFLKADRLDHAIIPGKKVVVLGGGNVAFDCAGLALRLGAETVSIACLESRDEMTASKEEIENGEAEGVVLLPSSSFKEIIGENGAVTGMRLAEVESFCFDEERKATIKIKADSEFTIPCDTVIFGVGQKPEGMEAFGLDLVRGGYLKTDSDHACSEEGVFAVGDAVTGTRTIIQAVAEARRAVASIDRYLGGDGDIDETLIPMEKPNGSIGEEPGFGLLKREKTIEPFTESQAGCEASRCLQCDLRELIGHVPLYSDYDMEGGEKA</sequence>